<dbReference type="SUPFAM" id="SSF52980">
    <property type="entry name" value="Restriction endonuclease-like"/>
    <property type="match status" value="1"/>
</dbReference>
<accession>A0A2U1UYA7</accession>
<dbReference type="Pfam" id="PF04471">
    <property type="entry name" value="Mrr_cat"/>
    <property type="match status" value="1"/>
</dbReference>
<name>A0A2U1UYA7_9PROT</name>
<evidence type="ECO:0000313" key="2">
    <source>
        <dbReference type="EMBL" id="PWC26649.1"/>
    </source>
</evidence>
<dbReference type="OrthoDB" id="9781481at2"/>
<keyword evidence="3" id="KW-1185">Reference proteome</keyword>
<feature type="domain" description="Restriction endonuclease type IV Mrr" evidence="1">
    <location>
        <begin position="204"/>
        <end position="315"/>
    </location>
</feature>
<reference evidence="3" key="1">
    <citation type="submission" date="2017-10" db="EMBL/GenBank/DDBJ databases">
        <authorList>
            <person name="Toshchakov S.V."/>
            <person name="Goeva M.A."/>
        </authorList>
    </citation>
    <scope>NUCLEOTIDE SEQUENCE [LARGE SCALE GENOMIC DNA]</scope>
    <source>
        <strain evidence="3">JR1/69-1-13</strain>
    </source>
</reference>
<sequence>MKRLWLVRLGANSEFENEALNNSLLSIGFKMSADLSNAKDRDAVLNVVKTVHPDAKPGAQTNYAAQINQFVNTMEVGDLVVSPFKTLGTIGIGEITGPYQRLPDGHPARPVKWLATDIPRDVFMQDLLYSFGAIMTVCEIQRNDALKRVIAVAQTRKDPGDGAAPILPGKPNASNTGNQSAEAQTINLEQVARAQIERRISSVFTGHKFTNLIAAILTAQGYKVRVSPPGPDAGIDIVAGRGALGFDEPRLVVQVKSGDITADQPTLQSLLGCVQDTHANQGLLVSWSGFKPTVLKRTNDLYFRVRFWGRDDIMNALFSVYEELPEEIRAELPLQRIWTLVPENEEGGTA</sequence>
<dbReference type="EMBL" id="PDOA01000028">
    <property type="protein sequence ID" value="PWC26649.1"/>
    <property type="molecule type" value="Genomic_DNA"/>
</dbReference>
<dbReference type="PIRSF" id="PIRSF031853">
    <property type="entry name" value="UPC031853"/>
    <property type="match status" value="1"/>
</dbReference>
<organism evidence="2 3">
    <name type="scientific">Teichococcus aestuarii</name>
    <dbReference type="NCBI Taxonomy" id="568898"/>
    <lineage>
        <taxon>Bacteria</taxon>
        <taxon>Pseudomonadati</taxon>
        <taxon>Pseudomonadota</taxon>
        <taxon>Alphaproteobacteria</taxon>
        <taxon>Acetobacterales</taxon>
        <taxon>Roseomonadaceae</taxon>
        <taxon>Roseomonas</taxon>
    </lineage>
</organism>
<dbReference type="InterPro" id="IPR007560">
    <property type="entry name" value="Restrct_endonuc_IV_Mrr"/>
</dbReference>
<keyword evidence="2" id="KW-0540">Nuclease</keyword>
<dbReference type="GO" id="GO:0004519">
    <property type="term" value="F:endonuclease activity"/>
    <property type="evidence" value="ECO:0007669"/>
    <property type="project" value="UniProtKB-KW"/>
</dbReference>
<evidence type="ECO:0000313" key="3">
    <source>
        <dbReference type="Proteomes" id="UP000245048"/>
    </source>
</evidence>
<proteinExistence type="predicted"/>
<dbReference type="InterPro" id="IPR011856">
    <property type="entry name" value="tRNA_endonuc-like_dom_sf"/>
</dbReference>
<dbReference type="GO" id="GO:0003677">
    <property type="term" value="F:DNA binding"/>
    <property type="evidence" value="ECO:0007669"/>
    <property type="project" value="InterPro"/>
</dbReference>
<dbReference type="InterPro" id="IPR011335">
    <property type="entry name" value="Restrct_endonuc-II-like"/>
</dbReference>
<gene>
    <name evidence="2" type="ORF">CR165_22165</name>
</gene>
<protein>
    <submittedName>
        <fullName evidence="2">Restriction endonuclease</fullName>
    </submittedName>
</protein>
<dbReference type="Gene3D" id="3.40.1350.10">
    <property type="match status" value="1"/>
</dbReference>
<dbReference type="Proteomes" id="UP000245048">
    <property type="component" value="Unassembled WGS sequence"/>
</dbReference>
<dbReference type="InterPro" id="IPR016984">
    <property type="entry name" value="UCP031853"/>
</dbReference>
<dbReference type="AlphaFoldDB" id="A0A2U1UYA7"/>
<keyword evidence="2" id="KW-0255">Endonuclease</keyword>
<keyword evidence="2" id="KW-0378">Hydrolase</keyword>
<evidence type="ECO:0000259" key="1">
    <source>
        <dbReference type="Pfam" id="PF04471"/>
    </source>
</evidence>
<comment type="caution">
    <text evidence="2">The sequence shown here is derived from an EMBL/GenBank/DDBJ whole genome shotgun (WGS) entry which is preliminary data.</text>
</comment>
<dbReference type="GO" id="GO:0009307">
    <property type="term" value="P:DNA restriction-modification system"/>
    <property type="evidence" value="ECO:0007669"/>
    <property type="project" value="InterPro"/>
</dbReference>